<feature type="region of interest" description="Disordered" evidence="2">
    <location>
        <begin position="163"/>
        <end position="209"/>
    </location>
</feature>
<reference evidence="4 6" key="3">
    <citation type="submission" date="2016-10" db="EMBL/GenBank/DDBJ databases">
        <authorList>
            <person name="Varghese N."/>
            <person name="Submissions S."/>
        </authorList>
    </citation>
    <scope>NUCLEOTIDE SEQUENCE [LARGE SCALE GENOMIC DNA]</scope>
    <source>
        <strain evidence="4 6">ATCC 33218</strain>
    </source>
</reference>
<feature type="compositionally biased region" description="Basic and acidic residues" evidence="2">
    <location>
        <begin position="164"/>
        <end position="173"/>
    </location>
</feature>
<keyword evidence="1" id="KW-0175">Coiled coil</keyword>
<dbReference type="HOGENOM" id="CLU_109774_0_0_6"/>
<evidence type="ECO:0000256" key="1">
    <source>
        <dbReference type="SAM" id="Coils"/>
    </source>
</evidence>
<gene>
    <name evidence="3" type="ORF">LMI_0909</name>
    <name evidence="4" type="ORF">SAMN02982997_02151</name>
</gene>
<dbReference type="Proteomes" id="UP000182998">
    <property type="component" value="Unassembled WGS sequence"/>
</dbReference>
<accession>A0A098GCN5</accession>
<dbReference type="PATRIC" id="fig|451.8.peg.226"/>
<name>A0A098GCN5_LEGMI</name>
<dbReference type="AlphaFoldDB" id="A0A098GCN5"/>
<feature type="coiled-coil region" evidence="1">
    <location>
        <begin position="3"/>
        <end position="30"/>
    </location>
</feature>
<dbReference type="Proteomes" id="UP000032414">
    <property type="component" value="Chromosome I"/>
</dbReference>
<dbReference type="OrthoDB" id="5657219at2"/>
<evidence type="ECO:0008006" key="7">
    <source>
        <dbReference type="Google" id="ProtNLM"/>
    </source>
</evidence>
<reference evidence="3" key="2">
    <citation type="submission" date="2014-09" db="EMBL/GenBank/DDBJ databases">
        <authorList>
            <person name="GOMEZ-VALERO Laura"/>
        </authorList>
    </citation>
    <scope>NUCLEOTIDE SEQUENCE</scope>
    <source>
        <strain evidence="3">ATCC33218</strain>
    </source>
</reference>
<evidence type="ECO:0000313" key="4">
    <source>
        <dbReference type="EMBL" id="SCY58265.1"/>
    </source>
</evidence>
<evidence type="ECO:0000256" key="2">
    <source>
        <dbReference type="SAM" id="MobiDB-lite"/>
    </source>
</evidence>
<evidence type="ECO:0000313" key="6">
    <source>
        <dbReference type="Proteomes" id="UP000182998"/>
    </source>
</evidence>
<proteinExistence type="predicted"/>
<keyword evidence="6" id="KW-1185">Reference proteome</keyword>
<reference evidence="5" key="1">
    <citation type="submission" date="2014-09" db="EMBL/GenBank/DDBJ databases">
        <authorList>
            <person name="Gomez-Valero L."/>
        </authorList>
    </citation>
    <scope>NUCLEOTIDE SEQUENCE [LARGE SCALE GENOMIC DNA]</scope>
    <source>
        <strain evidence="5">ATCC33218</strain>
    </source>
</reference>
<dbReference type="EMBL" id="LN614830">
    <property type="protein sequence ID" value="CEG60228.1"/>
    <property type="molecule type" value="Genomic_DNA"/>
</dbReference>
<dbReference type="EMBL" id="FMVN01000010">
    <property type="protein sequence ID" value="SCY58265.1"/>
    <property type="molecule type" value="Genomic_DNA"/>
</dbReference>
<dbReference type="RefSeq" id="WP_052679449.1">
    <property type="nucleotide sequence ID" value="NZ_CP020614.1"/>
</dbReference>
<evidence type="ECO:0000313" key="3">
    <source>
        <dbReference type="EMBL" id="CEG60228.1"/>
    </source>
</evidence>
<protein>
    <recommendedName>
        <fullName evidence="7">Dot/Icm secretion system substrate</fullName>
    </recommendedName>
</protein>
<evidence type="ECO:0000313" key="5">
    <source>
        <dbReference type="Proteomes" id="UP000032414"/>
    </source>
</evidence>
<feature type="compositionally biased region" description="Basic and acidic residues" evidence="2">
    <location>
        <begin position="200"/>
        <end position="209"/>
    </location>
</feature>
<organism evidence="3 5">
    <name type="scientific">Legionella micdadei</name>
    <name type="common">Tatlockia micdadei</name>
    <dbReference type="NCBI Taxonomy" id="451"/>
    <lineage>
        <taxon>Bacteria</taxon>
        <taxon>Pseudomonadati</taxon>
        <taxon>Pseudomonadota</taxon>
        <taxon>Gammaproteobacteria</taxon>
        <taxon>Legionellales</taxon>
        <taxon>Legionellaceae</taxon>
        <taxon>Legionella</taxon>
    </lineage>
</organism>
<sequence length="209" mass="23610">MTGEKKEEQVKDQEEKSRAAENALAAELLKKKQTQLVEEPPRKVILDGKKKGAQKEENDFLDFYNNWLKKYKKDNPEFKEEENKVSIDQNGCGCINFTDPKAEEDFVRELAKTKTNGVITDKGIPIATFRNGDLIDLRTQKPFPEGGYAHLVSQLDQGIPYSKTEIKLPEASHDMASTSSGERKEKMAADNQDSLEEPDEPKKDSGPTY</sequence>
<dbReference type="KEGG" id="tmc:LMI_0909"/>